<accession>A0A4R7NRL1</accession>
<dbReference type="RefSeq" id="WP_133697205.1">
    <property type="nucleotide sequence ID" value="NZ_SOBR01000003.1"/>
</dbReference>
<comment type="pathway">
    <text evidence="2">Siderophore biosynthesis.</text>
</comment>
<dbReference type="AlphaFoldDB" id="A0A4R7NRL1"/>
<proteinExistence type="inferred from homology"/>
<dbReference type="GO" id="GO:0006879">
    <property type="term" value="P:intracellular iron ion homeostasis"/>
    <property type="evidence" value="ECO:0007669"/>
    <property type="project" value="TreeGrafter"/>
</dbReference>
<organism evidence="8 9">
    <name type="scientific">Chromohalobacter marismortui</name>
    <dbReference type="NCBI Taxonomy" id="42055"/>
    <lineage>
        <taxon>Bacteria</taxon>
        <taxon>Pseudomonadati</taxon>
        <taxon>Pseudomonadota</taxon>
        <taxon>Gammaproteobacteria</taxon>
        <taxon>Oceanospirillales</taxon>
        <taxon>Halomonadaceae</taxon>
        <taxon>Chromohalobacter</taxon>
    </lineage>
</organism>
<sequence>MTKIYDLIGVGFGPNNIGLAVHATQKDKDINMVFLEKRDELTWQNGMMVPGADIQHSPHRDFITPIDPTSGYTFLNYLKSHNRLLNFLNVPTTFPFRLEWSLYVQWVASHFLEIVKLGQHVTKIEQTLKNGASVFRVITEDGKEYLGRSVALGTGGKPIIPEELEPYLGERVYHLTDYQTKTNQAIKDGCKRFAVVGASQSAVEILIDLYRKPGVEITAITRGIGFRQKDLSPFTEHIFFPDFVEWFQRRDADSRRQINSELETAVYGRADKDALDELYRLWYEDHLQGQPRMELKNYCEIEKATINRSINLFIREKHSNTQSSIKADAVIVATGFERLERGINSHKTPSILKDLESSIEHDRGGSLYIAPDYSLGIIGESGHRLPIFMTSFSAPSHGVGDAGTFPLLAHRSAAIISSLTEQLKVHKE</sequence>
<dbReference type="SUPFAM" id="SSF51905">
    <property type="entry name" value="FAD/NAD(P)-binding domain"/>
    <property type="match status" value="1"/>
</dbReference>
<evidence type="ECO:0000256" key="7">
    <source>
        <dbReference type="ARBA" id="ARBA00023002"/>
    </source>
</evidence>
<evidence type="ECO:0000256" key="5">
    <source>
        <dbReference type="ARBA" id="ARBA00022827"/>
    </source>
</evidence>
<comment type="cofactor">
    <cofactor evidence="1">
        <name>FAD</name>
        <dbReference type="ChEBI" id="CHEBI:57692"/>
    </cofactor>
</comment>
<keyword evidence="7" id="KW-0560">Oxidoreductase</keyword>
<comment type="similarity">
    <text evidence="3">Belongs to the lysine N(6)-hydroxylase/L-ornithine N(5)-oxygenase family.</text>
</comment>
<evidence type="ECO:0000313" key="9">
    <source>
        <dbReference type="Proteomes" id="UP000295380"/>
    </source>
</evidence>
<protein>
    <submittedName>
        <fullName evidence="8">L-ornithine N5-oxygenase</fullName>
    </submittedName>
</protein>
<keyword evidence="4" id="KW-0285">Flavoprotein</keyword>
<dbReference type="Pfam" id="PF13434">
    <property type="entry name" value="Lys_Orn_oxgnase"/>
    <property type="match status" value="1"/>
</dbReference>
<evidence type="ECO:0000256" key="2">
    <source>
        <dbReference type="ARBA" id="ARBA00004924"/>
    </source>
</evidence>
<dbReference type="Gene3D" id="3.50.50.60">
    <property type="entry name" value="FAD/NAD(P)-binding domain"/>
    <property type="match status" value="1"/>
</dbReference>
<keyword evidence="6" id="KW-0521">NADP</keyword>
<dbReference type="PANTHER" id="PTHR42802">
    <property type="entry name" value="MONOOXYGENASE"/>
    <property type="match status" value="1"/>
</dbReference>
<dbReference type="GO" id="GO:0016491">
    <property type="term" value="F:oxidoreductase activity"/>
    <property type="evidence" value="ECO:0007669"/>
    <property type="project" value="UniProtKB-KW"/>
</dbReference>
<dbReference type="PANTHER" id="PTHR42802:SF1">
    <property type="entry name" value="L-ORNITHINE N(5)-MONOOXYGENASE"/>
    <property type="match status" value="1"/>
</dbReference>
<keyword evidence="9" id="KW-1185">Reference proteome</keyword>
<dbReference type="EMBL" id="SOBR01000003">
    <property type="protein sequence ID" value="TDU23191.1"/>
    <property type="molecule type" value="Genomic_DNA"/>
</dbReference>
<dbReference type="InterPro" id="IPR025700">
    <property type="entry name" value="Lys/Orn_oxygenase"/>
</dbReference>
<gene>
    <name evidence="8" type="ORF">C8E00_103565</name>
</gene>
<dbReference type="Proteomes" id="UP000295380">
    <property type="component" value="Unassembled WGS sequence"/>
</dbReference>
<evidence type="ECO:0000256" key="1">
    <source>
        <dbReference type="ARBA" id="ARBA00001974"/>
    </source>
</evidence>
<keyword evidence="5" id="KW-0274">FAD</keyword>
<reference evidence="8 9" key="1">
    <citation type="submission" date="2019-03" db="EMBL/GenBank/DDBJ databases">
        <title>Genomic Encyclopedia of Type Strains, Phase IV (KMG-IV): sequencing the most valuable type-strain genomes for metagenomic binning, comparative biology and taxonomic classification.</title>
        <authorList>
            <person name="Goeker M."/>
        </authorList>
    </citation>
    <scope>NUCLEOTIDE SEQUENCE [LARGE SCALE GENOMIC DNA]</scope>
    <source>
        <strain evidence="8 9">DSM 6770</strain>
    </source>
</reference>
<evidence type="ECO:0000256" key="3">
    <source>
        <dbReference type="ARBA" id="ARBA00007588"/>
    </source>
</evidence>
<evidence type="ECO:0000256" key="4">
    <source>
        <dbReference type="ARBA" id="ARBA00022630"/>
    </source>
</evidence>
<evidence type="ECO:0000313" key="8">
    <source>
        <dbReference type="EMBL" id="TDU23191.1"/>
    </source>
</evidence>
<name>A0A4R7NRL1_9GAMM</name>
<dbReference type="OrthoDB" id="7527071at2"/>
<dbReference type="InterPro" id="IPR036188">
    <property type="entry name" value="FAD/NAD-bd_sf"/>
</dbReference>
<comment type="caution">
    <text evidence="8">The sequence shown here is derived from an EMBL/GenBank/DDBJ whole genome shotgun (WGS) entry which is preliminary data.</text>
</comment>
<evidence type="ECO:0000256" key="6">
    <source>
        <dbReference type="ARBA" id="ARBA00022857"/>
    </source>
</evidence>